<keyword evidence="5 7" id="KW-0472">Membrane</keyword>
<feature type="transmembrane region" description="Helical" evidence="7">
    <location>
        <begin position="248"/>
        <end position="269"/>
    </location>
</feature>
<dbReference type="Proteomes" id="UP000661077">
    <property type="component" value="Unassembled WGS sequence"/>
</dbReference>
<keyword evidence="3 7" id="KW-0812">Transmembrane</keyword>
<comment type="similarity">
    <text evidence="6">Belongs to the major facilitator superfamily. Phthalate permease family.</text>
</comment>
<dbReference type="InterPro" id="IPR000849">
    <property type="entry name" value="Sugar_P_transporter"/>
</dbReference>
<name>A0ABS1X078_9GAMM</name>
<dbReference type="RefSeq" id="WP_203168759.1">
    <property type="nucleotide sequence ID" value="NZ_JAEVLS010000004.1"/>
</dbReference>
<feature type="transmembrane region" description="Helical" evidence="7">
    <location>
        <begin position="161"/>
        <end position="181"/>
    </location>
</feature>
<accession>A0ABS1X078</accession>
<evidence type="ECO:0000256" key="6">
    <source>
        <dbReference type="ARBA" id="ARBA00038514"/>
    </source>
</evidence>
<keyword evidence="10" id="KW-1185">Reference proteome</keyword>
<evidence type="ECO:0000313" key="10">
    <source>
        <dbReference type="Proteomes" id="UP000661077"/>
    </source>
</evidence>
<evidence type="ECO:0000256" key="2">
    <source>
        <dbReference type="ARBA" id="ARBA00022475"/>
    </source>
</evidence>
<feature type="transmembrane region" description="Helical" evidence="7">
    <location>
        <begin position="350"/>
        <end position="370"/>
    </location>
</feature>
<dbReference type="CDD" id="cd17319">
    <property type="entry name" value="MFS_ExuT_GudP_like"/>
    <property type="match status" value="1"/>
</dbReference>
<evidence type="ECO:0000256" key="5">
    <source>
        <dbReference type="ARBA" id="ARBA00023136"/>
    </source>
</evidence>
<dbReference type="Gene3D" id="1.20.1250.20">
    <property type="entry name" value="MFS general substrate transporter like domains"/>
    <property type="match status" value="2"/>
</dbReference>
<dbReference type="InterPro" id="IPR036259">
    <property type="entry name" value="MFS_trans_sf"/>
</dbReference>
<feature type="transmembrane region" description="Helical" evidence="7">
    <location>
        <begin position="382"/>
        <end position="402"/>
    </location>
</feature>
<feature type="domain" description="Major facilitator superfamily (MFS) profile" evidence="8">
    <location>
        <begin position="31"/>
        <end position="434"/>
    </location>
</feature>
<evidence type="ECO:0000313" key="9">
    <source>
        <dbReference type="EMBL" id="MBM0106643.1"/>
    </source>
</evidence>
<feature type="transmembrane region" description="Helical" evidence="7">
    <location>
        <begin position="187"/>
        <end position="205"/>
    </location>
</feature>
<dbReference type="PANTHER" id="PTHR11662:SF399">
    <property type="entry name" value="FI19708P1-RELATED"/>
    <property type="match status" value="1"/>
</dbReference>
<gene>
    <name evidence="9" type="ORF">JM946_18080</name>
</gene>
<feature type="transmembrane region" description="Helical" evidence="7">
    <location>
        <begin position="101"/>
        <end position="128"/>
    </location>
</feature>
<feature type="transmembrane region" description="Helical" evidence="7">
    <location>
        <begin position="30"/>
        <end position="48"/>
    </location>
</feature>
<reference evidence="9 10" key="1">
    <citation type="journal article" date="2021" name="Int. J. Syst. Evol. Microbiol.">
        <title>Steroidobacter gossypii sp. nov., isolated from soil of cotton cropping field.</title>
        <authorList>
            <person name="Huang R."/>
            <person name="Yang S."/>
            <person name="Zhen C."/>
            <person name="Liu W."/>
        </authorList>
    </citation>
    <scope>NUCLEOTIDE SEQUENCE [LARGE SCALE GENOMIC DNA]</scope>
    <source>
        <strain evidence="9 10">S1-65</strain>
    </source>
</reference>
<protein>
    <submittedName>
        <fullName evidence="9">MFS transporter</fullName>
    </submittedName>
</protein>
<evidence type="ECO:0000256" key="4">
    <source>
        <dbReference type="ARBA" id="ARBA00022989"/>
    </source>
</evidence>
<dbReference type="PROSITE" id="PS50850">
    <property type="entry name" value="MFS"/>
    <property type="match status" value="1"/>
</dbReference>
<sequence>MANGDAVAVKSAAPALDHAGVVAPTRVRHAVLWLTVVAYMITYIDRVVISAAVPSIQEEFGFSIVTMGWILGAYQLSYALFQIPGGWLGDRFGPRRALPAIVTWWSAFTAATAMTWSATSMIVCRFLFGMGEAGAFPIATRSLSRWMLPSERGFAQGITHAGSRLGGALTPIVVVFIIAHYGWRAPFYIFAVLGIVWAAVWYWFYRDSPNEHRMVNSAERELIANALGNTANRSKIVPWRSILRSPQMWLLSAMYFCYGYDIGIFLTWFPKYLHAEREFDLQQMGIYASLPLLAGVAGDICGGWFSDLALKRTGNLKLARRVVAIPGFLIAAITIPLACLANDPLVSVGWFALAVFGIELTVGVSWAVTLDIGGVYAGSVSAVMNTFGNIGAALAAAMTGYIVTASGWTTAFFVLAGYSLVAAILFTRIDASKRVYEDAATAS</sequence>
<comment type="subcellular location">
    <subcellularLocation>
        <location evidence="1">Cell membrane</location>
        <topology evidence="1">Multi-pass membrane protein</topology>
    </subcellularLocation>
</comment>
<dbReference type="SUPFAM" id="SSF103473">
    <property type="entry name" value="MFS general substrate transporter"/>
    <property type="match status" value="1"/>
</dbReference>
<dbReference type="EMBL" id="JAEVLS010000004">
    <property type="protein sequence ID" value="MBM0106643.1"/>
    <property type="molecule type" value="Genomic_DNA"/>
</dbReference>
<dbReference type="InterPro" id="IPR050382">
    <property type="entry name" value="MFS_Na/Anion_cotransporter"/>
</dbReference>
<feature type="transmembrane region" description="Helical" evidence="7">
    <location>
        <begin position="408"/>
        <end position="426"/>
    </location>
</feature>
<feature type="transmembrane region" description="Helical" evidence="7">
    <location>
        <begin position="284"/>
        <end position="306"/>
    </location>
</feature>
<keyword evidence="4 7" id="KW-1133">Transmembrane helix</keyword>
<proteinExistence type="inferred from homology"/>
<dbReference type="InterPro" id="IPR011701">
    <property type="entry name" value="MFS"/>
</dbReference>
<dbReference type="PANTHER" id="PTHR11662">
    <property type="entry name" value="SOLUTE CARRIER FAMILY 17"/>
    <property type="match status" value="1"/>
</dbReference>
<comment type="caution">
    <text evidence="9">The sequence shown here is derived from an EMBL/GenBank/DDBJ whole genome shotgun (WGS) entry which is preliminary data.</text>
</comment>
<feature type="transmembrane region" description="Helical" evidence="7">
    <location>
        <begin position="60"/>
        <end position="81"/>
    </location>
</feature>
<dbReference type="PIRSF" id="PIRSF002808">
    <property type="entry name" value="Hexose_phosphate_transp"/>
    <property type="match status" value="1"/>
</dbReference>
<evidence type="ECO:0000259" key="8">
    <source>
        <dbReference type="PROSITE" id="PS50850"/>
    </source>
</evidence>
<feature type="transmembrane region" description="Helical" evidence="7">
    <location>
        <begin position="318"/>
        <end position="338"/>
    </location>
</feature>
<dbReference type="Pfam" id="PF07690">
    <property type="entry name" value="MFS_1"/>
    <property type="match status" value="1"/>
</dbReference>
<dbReference type="InterPro" id="IPR020846">
    <property type="entry name" value="MFS_dom"/>
</dbReference>
<organism evidence="9 10">
    <name type="scientific">Steroidobacter gossypii</name>
    <dbReference type="NCBI Taxonomy" id="2805490"/>
    <lineage>
        <taxon>Bacteria</taxon>
        <taxon>Pseudomonadati</taxon>
        <taxon>Pseudomonadota</taxon>
        <taxon>Gammaproteobacteria</taxon>
        <taxon>Steroidobacterales</taxon>
        <taxon>Steroidobacteraceae</taxon>
        <taxon>Steroidobacter</taxon>
    </lineage>
</organism>
<keyword evidence="2" id="KW-1003">Cell membrane</keyword>
<evidence type="ECO:0000256" key="1">
    <source>
        <dbReference type="ARBA" id="ARBA00004651"/>
    </source>
</evidence>
<evidence type="ECO:0000256" key="3">
    <source>
        <dbReference type="ARBA" id="ARBA00022692"/>
    </source>
</evidence>
<evidence type="ECO:0000256" key="7">
    <source>
        <dbReference type="SAM" id="Phobius"/>
    </source>
</evidence>